<dbReference type="SUPFAM" id="SSF47823">
    <property type="entry name" value="lambda integrase-like, N-terminal domain"/>
    <property type="match status" value="1"/>
</dbReference>
<protein>
    <recommendedName>
        <fullName evidence="3">Tyr recombinase domain-containing protein</fullName>
    </recommendedName>
</protein>
<keyword evidence="2" id="KW-0233">DNA recombination</keyword>
<dbReference type="InterPro" id="IPR010998">
    <property type="entry name" value="Integrase_recombinase_N"/>
</dbReference>
<evidence type="ECO:0000313" key="4">
    <source>
        <dbReference type="EMBL" id="MFB9464404.1"/>
    </source>
</evidence>
<dbReference type="RefSeq" id="WP_381346935.1">
    <property type="nucleotide sequence ID" value="NZ_JBHMCY010000030.1"/>
</dbReference>
<gene>
    <name evidence="4" type="ORF">ACFF45_17230</name>
</gene>
<dbReference type="InterPro" id="IPR013762">
    <property type="entry name" value="Integrase-like_cat_sf"/>
</dbReference>
<evidence type="ECO:0000259" key="3">
    <source>
        <dbReference type="PROSITE" id="PS51898"/>
    </source>
</evidence>
<evidence type="ECO:0000313" key="5">
    <source>
        <dbReference type="Proteomes" id="UP001589709"/>
    </source>
</evidence>
<proteinExistence type="predicted"/>
<dbReference type="PROSITE" id="PS51898">
    <property type="entry name" value="TYR_RECOMBINASE"/>
    <property type="match status" value="1"/>
</dbReference>
<sequence>MTTAEEYGTALEPVEVVDAELVEDDAPDAGAVAVHDPVEAVLAALDADAKEHLHDIRPKKTKDGYARDWEIWGEFHDWLAERTGTRLPLSKVTVGTFVSFVTYLDQVVEAPPNTIERRITGVTAEARRHGYTVPKEATEAARRTLKPLKLDKRRQQRGRGKAAAITPKDLRKMANAPRERAPQPGARRRRTIVVSDLTRLRDKALNSLKFAVAGRNEELSALDDPDIGDVDEGLMVHVPSVKGRPERDVPVTYGEDIDTCPVRCWRAYKAAKLSAGAAPGGPAFLPVDQWGNQGAKRLSPDGVGRALARCAKYAGLTGRRITGHSARRGLVTTGRKKGKRVEKLRRQGGWSPNSPVFWEYVDEGEAFEDAATEGIGL</sequence>
<dbReference type="EMBL" id="JBHMCY010000030">
    <property type="protein sequence ID" value="MFB9464404.1"/>
    <property type="molecule type" value="Genomic_DNA"/>
</dbReference>
<dbReference type="InterPro" id="IPR011010">
    <property type="entry name" value="DNA_brk_join_enz"/>
</dbReference>
<comment type="caution">
    <text evidence="4">The sequence shown here is derived from an EMBL/GenBank/DDBJ whole genome shotgun (WGS) entry which is preliminary data.</text>
</comment>
<dbReference type="SUPFAM" id="SSF56349">
    <property type="entry name" value="DNA breaking-rejoining enzymes"/>
    <property type="match status" value="1"/>
</dbReference>
<evidence type="ECO:0000256" key="2">
    <source>
        <dbReference type="ARBA" id="ARBA00023172"/>
    </source>
</evidence>
<dbReference type="Gene3D" id="1.10.150.130">
    <property type="match status" value="1"/>
</dbReference>
<name>A0ABV5N2A4_9ACTN</name>
<keyword evidence="5" id="KW-1185">Reference proteome</keyword>
<dbReference type="Proteomes" id="UP001589709">
    <property type="component" value="Unassembled WGS sequence"/>
</dbReference>
<accession>A0ABV5N2A4</accession>
<evidence type="ECO:0000256" key="1">
    <source>
        <dbReference type="ARBA" id="ARBA00023125"/>
    </source>
</evidence>
<dbReference type="Gene3D" id="1.10.443.10">
    <property type="entry name" value="Intergrase catalytic core"/>
    <property type="match status" value="1"/>
</dbReference>
<organism evidence="4 5">
    <name type="scientific">Streptomyces cinereospinus</name>
    <dbReference type="NCBI Taxonomy" id="285561"/>
    <lineage>
        <taxon>Bacteria</taxon>
        <taxon>Bacillati</taxon>
        <taxon>Actinomycetota</taxon>
        <taxon>Actinomycetes</taxon>
        <taxon>Kitasatosporales</taxon>
        <taxon>Streptomycetaceae</taxon>
        <taxon>Streptomyces</taxon>
    </lineage>
</organism>
<reference evidence="4 5" key="1">
    <citation type="submission" date="2024-09" db="EMBL/GenBank/DDBJ databases">
        <authorList>
            <person name="Sun Q."/>
            <person name="Mori K."/>
        </authorList>
    </citation>
    <scope>NUCLEOTIDE SEQUENCE [LARGE SCALE GENOMIC DNA]</scope>
    <source>
        <strain evidence="4 5">JCM 6917</strain>
    </source>
</reference>
<dbReference type="InterPro" id="IPR002104">
    <property type="entry name" value="Integrase_catalytic"/>
</dbReference>
<feature type="domain" description="Tyr recombinase" evidence="3">
    <location>
        <begin position="160"/>
        <end position="373"/>
    </location>
</feature>
<keyword evidence="1" id="KW-0238">DNA-binding</keyword>